<evidence type="ECO:0000256" key="1">
    <source>
        <dbReference type="SAM" id="Phobius"/>
    </source>
</evidence>
<evidence type="ECO:0000313" key="2">
    <source>
        <dbReference type="EMBL" id="PWF23211.1"/>
    </source>
</evidence>
<feature type="transmembrane region" description="Helical" evidence="1">
    <location>
        <begin position="90"/>
        <end position="107"/>
    </location>
</feature>
<keyword evidence="1" id="KW-0472">Membrane</keyword>
<organism evidence="2 3">
    <name type="scientific">Corticimicrobacter populi</name>
    <dbReference type="NCBI Taxonomy" id="2175229"/>
    <lineage>
        <taxon>Bacteria</taxon>
        <taxon>Pseudomonadati</taxon>
        <taxon>Pseudomonadota</taxon>
        <taxon>Betaproteobacteria</taxon>
        <taxon>Burkholderiales</taxon>
        <taxon>Alcaligenaceae</taxon>
        <taxon>Corticimicrobacter</taxon>
    </lineage>
</organism>
<feature type="transmembrane region" description="Helical" evidence="1">
    <location>
        <begin position="35"/>
        <end position="53"/>
    </location>
</feature>
<sequence>MRAVRDAPVIAKYFCQDAVSYSVLTARTFIMTMRIGATALVLLIMLALMIQAISNQNYWAVGAWLLTGLACAACTLGISCPREKDGSMIFYGLGGLAMLAWFASALGSDVLKPGRQQAQFDLLSFFTQVQGGMYDPISQEAKKMAERGYWLCATQRYFDMSDAVLELQKAYYLGPGSSLALGAYESWLAERPKAPTCLSTFIDFSYQAPELAKGFLRLNKEIEEHLPKR</sequence>
<dbReference type="AlphaFoldDB" id="A0A2V1K2R9"/>
<name>A0A2V1K2R9_9BURK</name>
<proteinExistence type="predicted"/>
<feature type="transmembrane region" description="Helical" evidence="1">
    <location>
        <begin position="59"/>
        <end position="78"/>
    </location>
</feature>
<keyword evidence="3" id="KW-1185">Reference proteome</keyword>
<dbReference type="EMBL" id="QETA01000003">
    <property type="protein sequence ID" value="PWF23211.1"/>
    <property type="molecule type" value="Genomic_DNA"/>
</dbReference>
<keyword evidence="1" id="KW-0812">Transmembrane</keyword>
<comment type="caution">
    <text evidence="2">The sequence shown here is derived from an EMBL/GenBank/DDBJ whole genome shotgun (WGS) entry which is preliminary data.</text>
</comment>
<dbReference type="Proteomes" id="UP000245212">
    <property type="component" value="Unassembled WGS sequence"/>
</dbReference>
<protein>
    <submittedName>
        <fullName evidence="2">Uncharacterized protein</fullName>
    </submittedName>
</protein>
<evidence type="ECO:0000313" key="3">
    <source>
        <dbReference type="Proteomes" id="UP000245212"/>
    </source>
</evidence>
<reference evidence="3" key="1">
    <citation type="submission" date="2018-05" db="EMBL/GenBank/DDBJ databases">
        <authorList>
            <person name="Li Y."/>
        </authorList>
    </citation>
    <scope>NUCLEOTIDE SEQUENCE [LARGE SCALE GENOMIC DNA]</scope>
    <source>
        <strain evidence="3">3d-2-2</strain>
    </source>
</reference>
<keyword evidence="1" id="KW-1133">Transmembrane helix</keyword>
<gene>
    <name evidence="2" type="ORF">DD235_09485</name>
</gene>
<accession>A0A2V1K2R9</accession>